<name>A0A6N8LRW8_9SPHN</name>
<dbReference type="Proteomes" id="UP000436801">
    <property type="component" value="Unassembled WGS sequence"/>
</dbReference>
<dbReference type="AlphaFoldDB" id="A0A6N8LRW8"/>
<dbReference type="EMBL" id="WSUT01000005">
    <property type="protein sequence ID" value="MWC43237.1"/>
    <property type="molecule type" value="Genomic_DNA"/>
</dbReference>
<dbReference type="OrthoDB" id="5287589at2"/>
<sequence length="127" mass="14403">MHRVVAHIGRRLLLANVATNTIFLVQEGARGDLRLPTRKVWIDLVEAGRAEVVRSDAPVEEPAESSAAKVSLQCDMLDAAGVPLGAKAMDIWLHRHWTSDLIARWGPHDSVHTPRFWRRERRREATR</sequence>
<evidence type="ECO:0000313" key="2">
    <source>
        <dbReference type="Proteomes" id="UP000436801"/>
    </source>
</evidence>
<evidence type="ECO:0000313" key="1">
    <source>
        <dbReference type="EMBL" id="MWC43237.1"/>
    </source>
</evidence>
<reference evidence="1 2" key="1">
    <citation type="submission" date="2019-12" db="EMBL/GenBank/DDBJ databases">
        <authorList>
            <person name="Zheng J."/>
        </authorList>
    </citation>
    <scope>NUCLEOTIDE SEQUENCE [LARGE SCALE GENOMIC DNA]</scope>
    <source>
        <strain evidence="1 2">DSM 27347</strain>
    </source>
</reference>
<comment type="caution">
    <text evidence="1">The sequence shown here is derived from an EMBL/GenBank/DDBJ whole genome shotgun (WGS) entry which is preliminary data.</text>
</comment>
<gene>
    <name evidence="1" type="ORF">GQR91_06115</name>
</gene>
<accession>A0A6N8LRW8</accession>
<organism evidence="1 2">
    <name type="scientific">Sphingomonas carotinifaciens</name>
    <dbReference type="NCBI Taxonomy" id="1166323"/>
    <lineage>
        <taxon>Bacteria</taxon>
        <taxon>Pseudomonadati</taxon>
        <taxon>Pseudomonadota</taxon>
        <taxon>Alphaproteobacteria</taxon>
        <taxon>Sphingomonadales</taxon>
        <taxon>Sphingomonadaceae</taxon>
        <taxon>Sphingomonas</taxon>
    </lineage>
</organism>
<protein>
    <submittedName>
        <fullName evidence="1">Uncharacterized protein</fullName>
    </submittedName>
</protein>
<proteinExistence type="predicted"/>